<reference evidence="2" key="1">
    <citation type="journal article" date="2019" name="Int. J. Syst. Evol. Microbiol.">
        <title>The Global Catalogue of Microorganisms (GCM) 10K type strain sequencing project: providing services to taxonomists for standard genome sequencing and annotation.</title>
        <authorList>
            <consortium name="The Broad Institute Genomics Platform"/>
            <consortium name="The Broad Institute Genome Sequencing Center for Infectious Disease"/>
            <person name="Wu L."/>
            <person name="Ma J."/>
        </authorList>
    </citation>
    <scope>NUCLEOTIDE SEQUENCE [LARGE SCALE GENOMIC DNA]</scope>
    <source>
        <strain evidence="2">JCM 3399</strain>
    </source>
</reference>
<gene>
    <name evidence="1" type="ORF">GCM10010211_28850</name>
</gene>
<evidence type="ECO:0000313" key="1">
    <source>
        <dbReference type="EMBL" id="GGU62053.1"/>
    </source>
</evidence>
<organism evidence="1 2">
    <name type="scientific">Streptomyces albospinus</name>
    <dbReference type="NCBI Taxonomy" id="285515"/>
    <lineage>
        <taxon>Bacteria</taxon>
        <taxon>Bacillati</taxon>
        <taxon>Actinomycetota</taxon>
        <taxon>Actinomycetes</taxon>
        <taxon>Kitasatosporales</taxon>
        <taxon>Streptomycetaceae</taxon>
        <taxon>Streptomyces</taxon>
    </lineage>
</organism>
<proteinExistence type="predicted"/>
<keyword evidence="2" id="KW-1185">Reference proteome</keyword>
<name>A0ABQ2V1U1_9ACTN</name>
<dbReference type="InterPro" id="IPR008983">
    <property type="entry name" value="Tumour_necrosis_fac-like_dom"/>
</dbReference>
<dbReference type="EMBL" id="BMRP01000008">
    <property type="protein sequence ID" value="GGU62053.1"/>
    <property type="molecule type" value="Genomic_DNA"/>
</dbReference>
<evidence type="ECO:0008006" key="3">
    <source>
        <dbReference type="Google" id="ProtNLM"/>
    </source>
</evidence>
<dbReference type="SUPFAM" id="SSF49842">
    <property type="entry name" value="TNF-like"/>
    <property type="match status" value="1"/>
</dbReference>
<dbReference type="Gene3D" id="2.60.120.40">
    <property type="match status" value="1"/>
</dbReference>
<evidence type="ECO:0000313" key="2">
    <source>
        <dbReference type="Proteomes" id="UP000654471"/>
    </source>
</evidence>
<sequence>MSVYKTSDYSFAGGRYTTLSWAGADAMSDPGMWSASRDSRLTAPVDGLYLVSAHQIQPGSATMARATILVNGAAAGLTMSFVSSSSGGQANAATRPIVLKAGDYVEMAVYSDTALTIVPAAYSKAALIWQGPA</sequence>
<comment type="caution">
    <text evidence="1">The sequence shown here is derived from an EMBL/GenBank/DDBJ whole genome shotgun (WGS) entry which is preliminary data.</text>
</comment>
<accession>A0ABQ2V1U1</accession>
<protein>
    <recommendedName>
        <fullName evidence="3">C1q domain-containing protein</fullName>
    </recommendedName>
</protein>
<dbReference type="Proteomes" id="UP000654471">
    <property type="component" value="Unassembled WGS sequence"/>
</dbReference>